<dbReference type="EMBL" id="SDMK01000001">
    <property type="protein sequence ID" value="RXS97413.1"/>
    <property type="molecule type" value="Genomic_DNA"/>
</dbReference>
<comment type="cofactor">
    <cofactor evidence="1">
        <name>FMN</name>
        <dbReference type="ChEBI" id="CHEBI:58210"/>
    </cofactor>
</comment>
<evidence type="ECO:0000259" key="6">
    <source>
        <dbReference type="Pfam" id="PF00724"/>
    </source>
</evidence>
<dbReference type="GO" id="GO:0010181">
    <property type="term" value="F:FMN binding"/>
    <property type="evidence" value="ECO:0007669"/>
    <property type="project" value="InterPro"/>
</dbReference>
<reference evidence="7 8" key="1">
    <citation type="journal article" date="2016" name="Int. J. Syst. Evol. Microbiol.">
        <title>Acidipila dinghuensis sp. nov., an acidobacterium isolated from forest soil.</title>
        <authorList>
            <person name="Jiang Y.W."/>
            <person name="Wang J."/>
            <person name="Chen M.H."/>
            <person name="Lv Y.Y."/>
            <person name="Qiu L.H."/>
        </authorList>
    </citation>
    <scope>NUCLEOTIDE SEQUENCE [LARGE SCALE GENOMIC DNA]</scope>
    <source>
        <strain evidence="7 8">DHOF10</strain>
    </source>
</reference>
<evidence type="ECO:0000256" key="2">
    <source>
        <dbReference type="ARBA" id="ARBA00022630"/>
    </source>
</evidence>
<sequence>MSGLFDPYQLKGAKLRNRIAVSPMCQYMAQEGEMTDWHQVHYTGLARGGAGLTIIEATAVSPEGRITWADTGLWNDQQAEKMAPVIAAMKKWGTVPGIQLAHAGRKASANRPWEGDDHIPAGELNAWTTIAPSPVAFGANLARTPEEMSLEEIARVQAATAKAAERARDIGIGWLQMHFAHGYLAQNFFSPLSNKRTDQYGGSAENRGRYLLETLKAVRAVWPEDRPLTARFSVVEFDGNDEVMLADAIELLRKMRAEGLDFVDVSVGFNTPHAKIPWGPNFLAETAAKVLSETGLPGTTSWFIASPKDGDALIREGKLDLMTVGRPMLANPHWPYAAAQELGIADPAWKTLPAPYAHWLGRYR</sequence>
<dbReference type="InterPro" id="IPR013785">
    <property type="entry name" value="Aldolase_TIM"/>
</dbReference>
<dbReference type="SUPFAM" id="SSF51395">
    <property type="entry name" value="FMN-linked oxidoreductases"/>
    <property type="match status" value="1"/>
</dbReference>
<dbReference type="PANTHER" id="PTHR43303:SF4">
    <property type="entry name" value="NADPH DEHYDROGENASE C23G7.10C-RELATED"/>
    <property type="match status" value="1"/>
</dbReference>
<feature type="domain" description="NADH:flavin oxidoreductase/NADH oxidase N-terminal" evidence="6">
    <location>
        <begin position="4"/>
        <end position="342"/>
    </location>
</feature>
<evidence type="ECO:0000256" key="1">
    <source>
        <dbReference type="ARBA" id="ARBA00001917"/>
    </source>
</evidence>
<gene>
    <name evidence="7" type="ORF">ESZ00_05815</name>
</gene>
<dbReference type="InterPro" id="IPR001155">
    <property type="entry name" value="OxRdtase_FMN_N"/>
</dbReference>
<dbReference type="Proteomes" id="UP000290253">
    <property type="component" value="Unassembled WGS sequence"/>
</dbReference>
<proteinExistence type="predicted"/>
<accession>A0A4Q1SJ17</accession>
<evidence type="ECO:0000256" key="3">
    <source>
        <dbReference type="ARBA" id="ARBA00022643"/>
    </source>
</evidence>
<dbReference type="RefSeq" id="WP_129207192.1">
    <property type="nucleotide sequence ID" value="NZ_BMGU01000001.1"/>
</dbReference>
<dbReference type="PANTHER" id="PTHR43303">
    <property type="entry name" value="NADPH DEHYDROGENASE C23G7.10C-RELATED"/>
    <property type="match status" value="1"/>
</dbReference>
<dbReference type="Gene3D" id="3.20.20.70">
    <property type="entry name" value="Aldolase class I"/>
    <property type="match status" value="1"/>
</dbReference>
<dbReference type="CDD" id="cd02932">
    <property type="entry name" value="OYE_YqiM_FMN"/>
    <property type="match status" value="1"/>
</dbReference>
<dbReference type="OrthoDB" id="9772736at2"/>
<evidence type="ECO:0000313" key="7">
    <source>
        <dbReference type="EMBL" id="RXS97413.1"/>
    </source>
</evidence>
<comment type="caution">
    <text evidence="7">The sequence shown here is derived from an EMBL/GenBank/DDBJ whole genome shotgun (WGS) entry which is preliminary data.</text>
</comment>
<evidence type="ECO:0000256" key="5">
    <source>
        <dbReference type="ARBA" id="ARBA00023002"/>
    </source>
</evidence>
<organism evidence="7 8">
    <name type="scientific">Silvibacterium dinghuense</name>
    <dbReference type="NCBI Taxonomy" id="1560006"/>
    <lineage>
        <taxon>Bacteria</taxon>
        <taxon>Pseudomonadati</taxon>
        <taxon>Acidobacteriota</taxon>
        <taxon>Terriglobia</taxon>
        <taxon>Terriglobales</taxon>
        <taxon>Acidobacteriaceae</taxon>
        <taxon>Silvibacterium</taxon>
    </lineage>
</organism>
<keyword evidence="5" id="KW-0560">Oxidoreductase</keyword>
<dbReference type="InterPro" id="IPR044152">
    <property type="entry name" value="YqjM-like"/>
</dbReference>
<dbReference type="AlphaFoldDB" id="A0A4Q1SJ17"/>
<dbReference type="Pfam" id="PF00724">
    <property type="entry name" value="Oxidored_FMN"/>
    <property type="match status" value="1"/>
</dbReference>
<dbReference type="GO" id="GO:0003959">
    <property type="term" value="F:NADPH dehydrogenase activity"/>
    <property type="evidence" value="ECO:0007669"/>
    <property type="project" value="InterPro"/>
</dbReference>
<protein>
    <submittedName>
        <fullName evidence="7">NADH:flavin oxidoreductase/NADH oxidase</fullName>
    </submittedName>
</protein>
<dbReference type="GO" id="GO:0050661">
    <property type="term" value="F:NADP binding"/>
    <property type="evidence" value="ECO:0007669"/>
    <property type="project" value="InterPro"/>
</dbReference>
<evidence type="ECO:0000313" key="8">
    <source>
        <dbReference type="Proteomes" id="UP000290253"/>
    </source>
</evidence>
<keyword evidence="3" id="KW-0288">FMN</keyword>
<evidence type="ECO:0000256" key="4">
    <source>
        <dbReference type="ARBA" id="ARBA00022857"/>
    </source>
</evidence>
<keyword evidence="2" id="KW-0285">Flavoprotein</keyword>
<name>A0A4Q1SJ17_9BACT</name>
<keyword evidence="8" id="KW-1185">Reference proteome</keyword>
<keyword evidence="4" id="KW-0521">NADP</keyword>